<dbReference type="GeneID" id="18565020"/>
<evidence type="ECO:0000313" key="3">
    <source>
        <dbReference type="Proteomes" id="UP000008519"/>
    </source>
</evidence>
<gene>
    <name evidence="2" type="primary">53</name>
    <name evidence="2" type="ORF">CHARLIE_53</name>
</gene>
<sequence>MNATDDGLEPVGEAPEVPSRRGNGHASMLTREVFRANIKTVILMFDRHDPGIYAADRFGSTDDIYQCPFPCGFRGTLSEWEQHLADKLADALAGA</sequence>
<protein>
    <submittedName>
        <fullName evidence="2">Uncharacterized protein</fullName>
    </submittedName>
</protein>
<dbReference type="KEGG" id="vg:18565020"/>
<keyword evidence="3" id="KW-1185">Reference proteome</keyword>
<evidence type="ECO:0000313" key="2">
    <source>
        <dbReference type="EMBL" id="AEL19975.1"/>
    </source>
</evidence>
<reference evidence="2 3" key="1">
    <citation type="journal article" date="2012" name="J. Virol.">
        <title>Complete Genome Sequences of 138 Mycobacteriophages.</title>
        <authorList>
            <consortium name="the Science Education Alliance Phage Hunters Advancing Genomics and Evolutionary Science Program"/>
            <consortium name="the KwaZulu-Natal Research Institute for Tuberculosis and HIV Mycobacterial Genetics Course Students"/>
            <consortium name="the Phage Hunters Integrating Research and Education Program"/>
            <person name="Hatfull G.F."/>
        </authorList>
    </citation>
    <scope>NUCLEOTIDE SEQUENCE [LARGE SCALE GENOMIC DNA]</scope>
    <source>
        <strain evidence="2">Charlie</strain>
    </source>
</reference>
<name>G1FTZ1_9CAUD</name>
<proteinExistence type="predicted"/>
<accession>G1FTZ1</accession>
<dbReference type="Proteomes" id="UP000008519">
    <property type="component" value="Segment"/>
</dbReference>
<dbReference type="RefSeq" id="YP_009017049.1">
    <property type="nucleotide sequence ID" value="NC_023729.1"/>
</dbReference>
<evidence type="ECO:0000256" key="1">
    <source>
        <dbReference type="SAM" id="MobiDB-lite"/>
    </source>
</evidence>
<dbReference type="EMBL" id="JN256079">
    <property type="protein sequence ID" value="AEL19975.1"/>
    <property type="molecule type" value="Genomic_DNA"/>
</dbReference>
<organism evidence="2 3">
    <name type="scientific">Mycobacterium phage Charlie</name>
    <dbReference type="NCBI Taxonomy" id="1056830"/>
    <lineage>
        <taxon>Viruses</taxon>
        <taxon>Duplodnaviria</taxon>
        <taxon>Heunggongvirae</taxon>
        <taxon>Uroviricota</taxon>
        <taxon>Caudoviricetes</taxon>
        <taxon>Nclasvirinae</taxon>
        <taxon>Charlievirus</taxon>
        <taxon>Charlievirus Charlie</taxon>
    </lineage>
</organism>
<feature type="region of interest" description="Disordered" evidence="1">
    <location>
        <begin position="1"/>
        <end position="26"/>
    </location>
</feature>